<feature type="chain" id="PRO_5039168044" description="TRAP transporter substrate-binding protein" evidence="4">
    <location>
        <begin position="27"/>
        <end position="346"/>
    </location>
</feature>
<comment type="similarity">
    <text evidence="1">Belongs to the bacterial solute-binding protein 7 family.</text>
</comment>
<dbReference type="AlphaFoldDB" id="A0A810QDH0"/>
<dbReference type="PANTHER" id="PTHR33376:SF7">
    <property type="entry name" value="C4-DICARBOXYLATE-BINDING PROTEIN DCTB"/>
    <property type="match status" value="1"/>
</dbReference>
<dbReference type="InterPro" id="IPR038404">
    <property type="entry name" value="TRAP_DctP_sf"/>
</dbReference>
<dbReference type="Pfam" id="PF03480">
    <property type="entry name" value="DctP"/>
    <property type="match status" value="1"/>
</dbReference>
<dbReference type="PROSITE" id="PS51257">
    <property type="entry name" value="PROKAR_LIPOPROTEIN"/>
    <property type="match status" value="1"/>
</dbReference>
<dbReference type="Proteomes" id="UP000679848">
    <property type="component" value="Chromosome"/>
</dbReference>
<feature type="signal peptide" evidence="4">
    <location>
        <begin position="1"/>
        <end position="26"/>
    </location>
</feature>
<evidence type="ECO:0008006" key="7">
    <source>
        <dbReference type="Google" id="ProtNLM"/>
    </source>
</evidence>
<dbReference type="RefSeq" id="WP_213543253.1">
    <property type="nucleotide sequence ID" value="NZ_AP023420.1"/>
</dbReference>
<dbReference type="PANTHER" id="PTHR33376">
    <property type="match status" value="1"/>
</dbReference>
<evidence type="ECO:0000256" key="3">
    <source>
        <dbReference type="ARBA" id="ARBA00022729"/>
    </source>
</evidence>
<organism evidence="5 6">
    <name type="scientific">Pusillibacter faecalis</name>
    <dbReference type="NCBI Taxonomy" id="2714358"/>
    <lineage>
        <taxon>Bacteria</taxon>
        <taxon>Bacillati</taxon>
        <taxon>Bacillota</taxon>
        <taxon>Clostridia</taxon>
        <taxon>Eubacteriales</taxon>
        <taxon>Oscillospiraceae</taxon>
        <taxon>Pusillibacter</taxon>
    </lineage>
</organism>
<evidence type="ECO:0000256" key="2">
    <source>
        <dbReference type="ARBA" id="ARBA00022448"/>
    </source>
</evidence>
<evidence type="ECO:0000256" key="4">
    <source>
        <dbReference type="SAM" id="SignalP"/>
    </source>
</evidence>
<protein>
    <recommendedName>
        <fullName evidence="7">TRAP transporter substrate-binding protein</fullName>
    </recommendedName>
</protein>
<dbReference type="Gene3D" id="3.40.190.170">
    <property type="entry name" value="Bacterial extracellular solute-binding protein, family 7"/>
    <property type="match status" value="1"/>
</dbReference>
<dbReference type="EMBL" id="AP023420">
    <property type="protein sequence ID" value="BCK84655.1"/>
    <property type="molecule type" value="Genomic_DNA"/>
</dbReference>
<proteinExistence type="inferred from homology"/>
<gene>
    <name evidence="5" type="ORF">MM59RIKEN_19740</name>
</gene>
<name>A0A810QDH0_9FIRM</name>
<dbReference type="InterPro" id="IPR018389">
    <property type="entry name" value="DctP_fam"/>
</dbReference>
<evidence type="ECO:0000313" key="6">
    <source>
        <dbReference type="Proteomes" id="UP000679848"/>
    </source>
</evidence>
<keyword evidence="3 4" id="KW-0732">Signal</keyword>
<keyword evidence="6" id="KW-1185">Reference proteome</keyword>
<evidence type="ECO:0000313" key="5">
    <source>
        <dbReference type="EMBL" id="BCK84655.1"/>
    </source>
</evidence>
<dbReference type="KEGG" id="pfaa:MM59RIKEN_19740"/>
<evidence type="ECO:0000256" key="1">
    <source>
        <dbReference type="ARBA" id="ARBA00009023"/>
    </source>
</evidence>
<reference evidence="5" key="1">
    <citation type="submission" date="2020-09" db="EMBL/GenBank/DDBJ databases">
        <title>New species isolated from human feces.</title>
        <authorList>
            <person name="Kitahara M."/>
            <person name="Shigeno Y."/>
            <person name="Shime M."/>
            <person name="Matsumoto Y."/>
            <person name="Nakamura S."/>
            <person name="Motooka D."/>
            <person name="Fukuoka S."/>
            <person name="Nishikawa H."/>
            <person name="Benno Y."/>
        </authorList>
    </citation>
    <scope>NUCLEOTIDE SEQUENCE</scope>
    <source>
        <strain evidence="5">MM59</strain>
    </source>
</reference>
<keyword evidence="2" id="KW-0813">Transport</keyword>
<dbReference type="GO" id="GO:0055085">
    <property type="term" value="P:transmembrane transport"/>
    <property type="evidence" value="ECO:0007669"/>
    <property type="project" value="InterPro"/>
</dbReference>
<accession>A0A810QDH0</accession>
<dbReference type="NCBIfam" id="NF037995">
    <property type="entry name" value="TRAP_S1"/>
    <property type="match status" value="1"/>
</dbReference>
<dbReference type="CDD" id="cd13603">
    <property type="entry name" value="PBP2_TRAP_Siap_TeaA_like"/>
    <property type="match status" value="1"/>
</dbReference>
<sequence length="346" mass="37768">MKRNWMIRAKRISALLLGTVLLGSLATGCGGSSSSDNDSAAEGGTTTIQMATGGQDTLPSYATVLDVIDDIQENTDIEFSYFGSRQLGDDAEIVQQVMAGTIQMGGTAASALSTYTDLLDAFTVPFLLDTYEKEREAMVSEEAQAIFDAVEEELGLKIFVAYDSGMRYFANNIRPIETLDDVKGLVLRVAPADILLDSFSAMGINPSTLAYGELYTGLQNGTIDGEEINITSIYSEKHYEVLKYFTDMGIYPFATVIFANADWFNSLPADEQEAIQSAFTNGYNYLFDQHLPEAEAAGLQAMEDAGIEISSVQNPQEFRDAVADVVETYRNRDDLTKAFIEMAEGL</sequence>